<dbReference type="Pfam" id="PF00150">
    <property type="entry name" value="Cellulase"/>
    <property type="match status" value="1"/>
</dbReference>
<proteinExistence type="inferred from homology"/>
<keyword evidence="2 3" id="KW-0326">Glycosidase</keyword>
<dbReference type="EMBL" id="CP051774">
    <property type="protein sequence ID" value="QJE98103.1"/>
    <property type="molecule type" value="Genomic_DNA"/>
</dbReference>
<accession>A0A858RQ99</accession>
<dbReference type="AlphaFoldDB" id="A0A858RQ99"/>
<feature type="domain" description="Glycoside hydrolase family 5" evidence="5">
    <location>
        <begin position="143"/>
        <end position="317"/>
    </location>
</feature>
<dbReference type="Proteomes" id="UP000501812">
    <property type="component" value="Chromosome"/>
</dbReference>
<comment type="similarity">
    <text evidence="3">Belongs to the glycosyl hydrolase 5 (cellulase A) family.</text>
</comment>
<name>A0A858RQ99_9BACT</name>
<evidence type="ECO:0000256" key="2">
    <source>
        <dbReference type="ARBA" id="ARBA00023295"/>
    </source>
</evidence>
<dbReference type="InterPro" id="IPR001547">
    <property type="entry name" value="Glyco_hydro_5"/>
</dbReference>
<keyword evidence="6" id="KW-0624">Polysaccharide degradation</keyword>
<dbReference type="InterPro" id="IPR017853">
    <property type="entry name" value="GH"/>
</dbReference>
<reference evidence="6 7" key="1">
    <citation type="submission" date="2020-04" db="EMBL/GenBank/DDBJ databases">
        <title>Luteolibacter sp. G-1-1-1 isolated from soil.</title>
        <authorList>
            <person name="Dahal R.H."/>
        </authorList>
    </citation>
    <scope>NUCLEOTIDE SEQUENCE [LARGE SCALE GENOMIC DNA]</scope>
    <source>
        <strain evidence="6 7">G-1-1-1</strain>
    </source>
</reference>
<dbReference type="KEGG" id="luo:HHL09_20710"/>
<keyword evidence="1 3" id="KW-0378">Hydrolase</keyword>
<evidence type="ECO:0000313" key="6">
    <source>
        <dbReference type="EMBL" id="QJE98103.1"/>
    </source>
</evidence>
<evidence type="ECO:0000259" key="5">
    <source>
        <dbReference type="Pfam" id="PF00150"/>
    </source>
</evidence>
<evidence type="ECO:0000313" key="7">
    <source>
        <dbReference type="Proteomes" id="UP000501812"/>
    </source>
</evidence>
<keyword evidence="6" id="KW-0858">Xylan degradation</keyword>
<keyword evidence="4" id="KW-0732">Signal</keyword>
<evidence type="ECO:0000256" key="4">
    <source>
        <dbReference type="SAM" id="SignalP"/>
    </source>
</evidence>
<feature type="chain" id="PRO_5032623359" evidence="4">
    <location>
        <begin position="24"/>
        <end position="371"/>
    </location>
</feature>
<dbReference type="GO" id="GO:0004553">
    <property type="term" value="F:hydrolase activity, hydrolyzing O-glycosyl compounds"/>
    <property type="evidence" value="ECO:0007669"/>
    <property type="project" value="InterPro"/>
</dbReference>
<evidence type="ECO:0000256" key="3">
    <source>
        <dbReference type="RuleBase" id="RU361153"/>
    </source>
</evidence>
<protein>
    <submittedName>
        <fullName evidence="6">Endo-1,4-beta-xylanase</fullName>
    </submittedName>
</protein>
<organism evidence="6 7">
    <name type="scientific">Luteolibacter luteus</name>
    <dbReference type="NCBI Taxonomy" id="2728835"/>
    <lineage>
        <taxon>Bacteria</taxon>
        <taxon>Pseudomonadati</taxon>
        <taxon>Verrucomicrobiota</taxon>
        <taxon>Verrucomicrobiia</taxon>
        <taxon>Verrucomicrobiales</taxon>
        <taxon>Verrucomicrobiaceae</taxon>
        <taxon>Luteolibacter</taxon>
    </lineage>
</organism>
<evidence type="ECO:0000256" key="1">
    <source>
        <dbReference type="ARBA" id="ARBA00022801"/>
    </source>
</evidence>
<dbReference type="RefSeq" id="WP_169456562.1">
    <property type="nucleotide sequence ID" value="NZ_CP051774.1"/>
</dbReference>
<keyword evidence="7" id="KW-1185">Reference proteome</keyword>
<dbReference type="SUPFAM" id="SSF51445">
    <property type="entry name" value="(Trans)glycosidases"/>
    <property type="match status" value="1"/>
</dbReference>
<dbReference type="Gene3D" id="3.20.20.80">
    <property type="entry name" value="Glycosidases"/>
    <property type="match status" value="1"/>
</dbReference>
<feature type="signal peptide" evidence="4">
    <location>
        <begin position="1"/>
        <end position="23"/>
    </location>
</feature>
<sequence length="371" mass="42802">MKPTFRTLRLLPLLSLFAPCAFAEGQWTPEKAQEWAKSQPWLVGSNFTPSTAINQLEMWQAETFDPETIDRELGYAASCGMNSARVFLHNLLWEQDSEGLLKRMDQFLAIAAKHKIGIMFVLFDDVWDPNPKLGKQRDPKPHVHNSGWVQSPGKEVLKDDAKRAALEPYVKGVLTHFKDDKRVVVWDLYNEPGNPNRSAYGPVELEDKPKYSLDLVKKCFEWAWEVRPSQPLTIGVWTNDWSTKEKRDALNAYQLDNSDVTTFHVYGDLAKTKSFTEPLFEYGRPVICTEYLARTAGSRLQDILPYFKEKKVGAYQWGLVAGKTQTQYPWESWKQTFTEEPKIWFHELFHKDGKPFDPAETELYKKLNSAS</sequence>
<dbReference type="GO" id="GO:0045493">
    <property type="term" value="P:xylan catabolic process"/>
    <property type="evidence" value="ECO:0007669"/>
    <property type="project" value="UniProtKB-KW"/>
</dbReference>
<keyword evidence="6" id="KW-0119">Carbohydrate metabolism</keyword>
<gene>
    <name evidence="6" type="ORF">HHL09_20710</name>
</gene>